<evidence type="ECO:0000313" key="2">
    <source>
        <dbReference type="Proteomes" id="UP000004358"/>
    </source>
</evidence>
<name>A4A0C5_9BACT</name>
<dbReference type="EMBL" id="AANZ01000028">
    <property type="protein sequence ID" value="EAQ77745.1"/>
    <property type="molecule type" value="Genomic_DNA"/>
</dbReference>
<gene>
    <name evidence="1" type="ORF">DSM3645_25287</name>
</gene>
<accession>A4A0C5</accession>
<proteinExistence type="predicted"/>
<evidence type="ECO:0000313" key="1">
    <source>
        <dbReference type="EMBL" id="EAQ77745.1"/>
    </source>
</evidence>
<dbReference type="HOGENOM" id="CLU_113730_1_2_0"/>
<dbReference type="Proteomes" id="UP000004358">
    <property type="component" value="Unassembled WGS sequence"/>
</dbReference>
<reference evidence="1 2" key="1">
    <citation type="submission" date="2006-02" db="EMBL/GenBank/DDBJ databases">
        <authorList>
            <person name="Amann R."/>
            <person name="Ferriera S."/>
            <person name="Johnson J."/>
            <person name="Kravitz S."/>
            <person name="Halpern A."/>
            <person name="Remington K."/>
            <person name="Beeson K."/>
            <person name="Tran B."/>
            <person name="Rogers Y.-H."/>
            <person name="Friedman R."/>
            <person name="Venter J.C."/>
        </authorList>
    </citation>
    <scope>NUCLEOTIDE SEQUENCE [LARGE SCALE GENOMIC DNA]</scope>
    <source>
        <strain evidence="1 2">DSM 3645</strain>
    </source>
</reference>
<comment type="caution">
    <text evidence="1">The sequence shown here is derived from an EMBL/GenBank/DDBJ whole genome shotgun (WGS) entry which is preliminary data.</text>
</comment>
<dbReference type="STRING" id="314230.DSM3645_25287"/>
<protein>
    <submittedName>
        <fullName evidence="1">Uncharacterized protein</fullName>
    </submittedName>
</protein>
<organism evidence="1 2">
    <name type="scientific">Blastopirellula marina DSM 3645</name>
    <dbReference type="NCBI Taxonomy" id="314230"/>
    <lineage>
        <taxon>Bacteria</taxon>
        <taxon>Pseudomonadati</taxon>
        <taxon>Planctomycetota</taxon>
        <taxon>Planctomycetia</taxon>
        <taxon>Pirellulales</taxon>
        <taxon>Pirellulaceae</taxon>
        <taxon>Blastopirellula</taxon>
    </lineage>
</organism>
<dbReference type="AlphaFoldDB" id="A4A0C5"/>
<sequence>MAPVTGKVMYQGQPVTAGTIMFTPIGSGEMTPGKPAGGKIQEDGTFSLMSYNPGDGAKIGPCRVTFSPPQVSTGRNINGLMPKEREVEVTEGKNDITIELVKS</sequence>